<gene>
    <name evidence="7" type="ORF">D9C73_027741</name>
</gene>
<dbReference type="SUPFAM" id="SSF53098">
    <property type="entry name" value="Ribonuclease H-like"/>
    <property type="match status" value="1"/>
</dbReference>
<evidence type="ECO:0000256" key="2">
    <source>
        <dbReference type="ARBA" id="ARBA00022692"/>
    </source>
</evidence>
<dbReference type="Pfam" id="PF17921">
    <property type="entry name" value="Integrase_H2C2"/>
    <property type="match status" value="1"/>
</dbReference>
<dbReference type="Proteomes" id="UP000298787">
    <property type="component" value="Unassembled WGS sequence"/>
</dbReference>
<keyword evidence="7" id="KW-0067">ATP-binding</keyword>
<dbReference type="EMBL" id="ML142788">
    <property type="protein sequence ID" value="TKS64949.1"/>
    <property type="molecule type" value="Genomic_DNA"/>
</dbReference>
<dbReference type="PANTHER" id="PTHR47331">
    <property type="entry name" value="PHD-TYPE DOMAIN-CONTAINING PROTEIN"/>
    <property type="match status" value="1"/>
</dbReference>
<evidence type="ECO:0000256" key="4">
    <source>
        <dbReference type="ARBA" id="ARBA00023136"/>
    </source>
</evidence>
<feature type="transmembrane region" description="Helical" evidence="5">
    <location>
        <begin position="881"/>
        <end position="902"/>
    </location>
</feature>
<dbReference type="Pfam" id="PF12698">
    <property type="entry name" value="ABC2_membrane_3"/>
    <property type="match status" value="1"/>
</dbReference>
<evidence type="ECO:0000256" key="3">
    <source>
        <dbReference type="ARBA" id="ARBA00022989"/>
    </source>
</evidence>
<dbReference type="InterPro" id="IPR008042">
    <property type="entry name" value="Retrotrans_Pao"/>
</dbReference>
<feature type="transmembrane region" description="Helical" evidence="5">
    <location>
        <begin position="828"/>
        <end position="851"/>
    </location>
</feature>
<dbReference type="Gene3D" id="3.30.420.10">
    <property type="entry name" value="Ribonuclease H-like superfamily/Ribonuclease H"/>
    <property type="match status" value="1"/>
</dbReference>
<keyword evidence="4 5" id="KW-0472">Membrane</keyword>
<dbReference type="GO" id="GO:0015074">
    <property type="term" value="P:DNA integration"/>
    <property type="evidence" value="ECO:0007669"/>
    <property type="project" value="InterPro"/>
</dbReference>
<dbReference type="PANTHER" id="PTHR47331:SF1">
    <property type="entry name" value="GAG-LIKE PROTEIN"/>
    <property type="match status" value="1"/>
</dbReference>
<dbReference type="SUPFAM" id="SSF56672">
    <property type="entry name" value="DNA/RNA polymerases"/>
    <property type="match status" value="1"/>
</dbReference>
<dbReference type="InterPro" id="IPR043502">
    <property type="entry name" value="DNA/RNA_pol_sf"/>
</dbReference>
<dbReference type="Pfam" id="PF05380">
    <property type="entry name" value="Peptidase_A17"/>
    <property type="match status" value="1"/>
</dbReference>
<evidence type="ECO:0000313" key="8">
    <source>
        <dbReference type="Proteomes" id="UP000298787"/>
    </source>
</evidence>
<feature type="transmembrane region" description="Helical" evidence="5">
    <location>
        <begin position="908"/>
        <end position="927"/>
    </location>
</feature>
<dbReference type="STRING" id="240159.A0A4U5TUJ4"/>
<evidence type="ECO:0000259" key="6">
    <source>
        <dbReference type="PROSITE" id="PS50994"/>
    </source>
</evidence>
<name>A0A4U5TUJ4_COLLU</name>
<dbReference type="PROSITE" id="PS50994">
    <property type="entry name" value="INTEGRASE"/>
    <property type="match status" value="1"/>
</dbReference>
<dbReference type="GO" id="GO:0003676">
    <property type="term" value="F:nucleic acid binding"/>
    <property type="evidence" value="ECO:0007669"/>
    <property type="project" value="InterPro"/>
</dbReference>
<proteinExistence type="predicted"/>
<evidence type="ECO:0000313" key="7">
    <source>
        <dbReference type="EMBL" id="TKS64949.1"/>
    </source>
</evidence>
<keyword evidence="3 5" id="KW-1133">Transmembrane helix</keyword>
<organism evidence="7 8">
    <name type="scientific">Collichthys lucidus</name>
    <name type="common">Big head croaker</name>
    <name type="synonym">Sciaena lucida</name>
    <dbReference type="NCBI Taxonomy" id="240159"/>
    <lineage>
        <taxon>Eukaryota</taxon>
        <taxon>Metazoa</taxon>
        <taxon>Chordata</taxon>
        <taxon>Craniata</taxon>
        <taxon>Vertebrata</taxon>
        <taxon>Euteleostomi</taxon>
        <taxon>Actinopterygii</taxon>
        <taxon>Neopterygii</taxon>
        <taxon>Teleostei</taxon>
        <taxon>Neoteleostei</taxon>
        <taxon>Acanthomorphata</taxon>
        <taxon>Eupercaria</taxon>
        <taxon>Sciaenidae</taxon>
        <taxon>Collichthys</taxon>
    </lineage>
</organism>
<keyword evidence="7" id="KW-0547">Nucleotide-binding</keyword>
<protein>
    <submittedName>
        <fullName evidence="7">ATP-binding cassette sub-family A member 2</fullName>
    </submittedName>
</protein>
<dbReference type="InterPro" id="IPR012337">
    <property type="entry name" value="RNaseH-like_sf"/>
</dbReference>
<dbReference type="InterPro" id="IPR041588">
    <property type="entry name" value="Integrase_H2C2"/>
</dbReference>
<evidence type="ECO:0000256" key="1">
    <source>
        <dbReference type="ARBA" id="ARBA00004141"/>
    </source>
</evidence>
<feature type="domain" description="Integrase catalytic" evidence="6">
    <location>
        <begin position="456"/>
        <end position="642"/>
    </location>
</feature>
<keyword evidence="8" id="KW-1185">Reference proteome</keyword>
<feature type="transmembrane region" description="Helical" evidence="5">
    <location>
        <begin position="1023"/>
        <end position="1045"/>
    </location>
</feature>
<dbReference type="GO" id="GO:0140359">
    <property type="term" value="F:ABC-type transporter activity"/>
    <property type="evidence" value="ECO:0007669"/>
    <property type="project" value="InterPro"/>
</dbReference>
<feature type="transmembrane region" description="Helical" evidence="5">
    <location>
        <begin position="939"/>
        <end position="964"/>
    </location>
</feature>
<dbReference type="GO" id="GO:0005524">
    <property type="term" value="F:ATP binding"/>
    <property type="evidence" value="ECO:0007669"/>
    <property type="project" value="UniProtKB-KW"/>
</dbReference>
<accession>A0A4U5TUJ4</accession>
<dbReference type="InterPro" id="IPR001584">
    <property type="entry name" value="Integrase_cat-core"/>
</dbReference>
<dbReference type="InterPro" id="IPR013525">
    <property type="entry name" value="ABC2_TM"/>
</dbReference>
<sequence length="1094" mass="124046">MDRDKSPDIYEWHVLPFGTVSSPCCAIYAVQRDVRDHQGSNEDLLETVTTSFYVDNCLKSLRSPQQAKNLLDRLRALLAKATADNDSSVRQIHIFCDASEKAYGSVAYLRVKGPEGRITVSFIMARSRVAPKRQQTMPRLELCAALTGAQLAKLLQTELTLSIQSVVLWSDSTTVLSWIQSESNQYKVFVGTRVTEILALTTPGSWRYINTDLNPADDLTRGKSLLELSQPSRWSQGPSFLYQSPDYWPVNPSVHTEESDELRARTFRVYISTTSSDEPDPAKNSTWTELLQATYQSLYGAAGLAMSAADRIEMETTLLRRIQSDSFPDELKALKQGKPVRSGSRLSALSAEYDQVLGLIRVGGRLRKAESLLGDSLHPVVISPDHLITQLLVKDYDHRLHHAGPERIFAEIRRNYWILRGRQVIKKHQRHCVECRLWRSTPVAPMMADLPAARLRINKPPFWSTGVDCFGPYTVKIGRRHEKRWGIIFKCLDSRCVHLDLLPHMDTDSFLLALRRFISRRGKPYEILCDRGTNFRGGERELKESLEDLNPPLKQQLADQSITFKFNPPLSPHFGGAWEREVKSVKASLQVMLRDQVVSEEVLSTVLVEVEGILNSKPLGYSSSDLADPDPVTPNLLLMGRRDASLPQAAYGSSELLGRRRWRHSQVLADWFWSQFTRQYLPNLQRRQKWRTPTFNLAVDQVVMVVDSQLPRALWPIGKVTKVHPSDDGTVRSADIDIKGAVYTRPVTKLVLLPKMPEDDTDIRVLYNNKGYHSMPTYLNVLNNAILRANLPSSRGNPAAYGITLTNHPMNRTSASLSLDYLLQGTDVVIAIFIIVAMSFVPASFVVFLVAEKSTKAKHLQFVSGCDPVIYWLANYIWDMLNYLVPATCCVIILFVFDLPAYTSPTNFPAVLSLFLLYGWSITPIMYPASFWFEVPSTAYVFLIVINLFIGITATVATFLLQLFEHDKDLKKVNSYLKSCFLIFPNYNLGHGLMEMAYNEYINEYYAKIGQFDKMKSPFEWDIVTRGLVAMTIEGFVGFLITILCQYNFLRKPPRVPVSCQPIDDDVDVARERRRVLRGDADNDMLKIENLTKV</sequence>
<evidence type="ECO:0000256" key="5">
    <source>
        <dbReference type="SAM" id="Phobius"/>
    </source>
</evidence>
<dbReference type="AlphaFoldDB" id="A0A4U5TUJ4"/>
<reference evidence="7 8" key="1">
    <citation type="submission" date="2019-01" db="EMBL/GenBank/DDBJ databases">
        <title>Genome Assembly of Collichthys lucidus.</title>
        <authorList>
            <person name="Cai M."/>
            <person name="Xiao S."/>
        </authorList>
    </citation>
    <scope>NUCLEOTIDE SEQUENCE [LARGE SCALE GENOMIC DNA]</scope>
    <source>
        <strain evidence="7">JT15FE1705JMU</strain>
        <tissue evidence="7">Muscle</tissue>
    </source>
</reference>
<comment type="subcellular location">
    <subcellularLocation>
        <location evidence="1">Membrane</location>
        <topology evidence="1">Multi-pass membrane protein</topology>
    </subcellularLocation>
</comment>
<dbReference type="GO" id="GO:0016020">
    <property type="term" value="C:membrane"/>
    <property type="evidence" value="ECO:0007669"/>
    <property type="project" value="UniProtKB-SubCell"/>
</dbReference>
<dbReference type="InterPro" id="IPR036397">
    <property type="entry name" value="RNaseH_sf"/>
</dbReference>
<keyword evidence="2 5" id="KW-0812">Transmembrane</keyword>